<keyword evidence="2" id="KW-1185">Reference proteome</keyword>
<protein>
    <recommendedName>
        <fullName evidence="3">Lasso RiPP family leader peptide-containing protein</fullName>
    </recommendedName>
</protein>
<proteinExistence type="predicted"/>
<name>A0ABT2Y7B2_9MOLU</name>
<dbReference type="EMBL" id="JAOVQM010000007">
    <property type="protein sequence ID" value="MCV2232629.1"/>
    <property type="molecule type" value="Genomic_DNA"/>
</dbReference>
<evidence type="ECO:0000313" key="1">
    <source>
        <dbReference type="EMBL" id="MCV2232629.1"/>
    </source>
</evidence>
<dbReference type="Proteomes" id="UP001177160">
    <property type="component" value="Unassembled WGS sequence"/>
</dbReference>
<comment type="caution">
    <text evidence="1">The sequence shown here is derived from an EMBL/GenBank/DDBJ whole genome shotgun (WGS) entry which is preliminary data.</text>
</comment>
<reference evidence="1" key="1">
    <citation type="submission" date="2022-09" db="EMBL/GenBank/DDBJ databases">
        <title>Novel Mycoplasma species identified in domestic and wild animals.</title>
        <authorList>
            <person name="Volokhov D.V."/>
            <person name="Furtak V.A."/>
            <person name="Zagorodnyaya T.A."/>
        </authorList>
    </citation>
    <scope>NUCLEOTIDE SEQUENCE</scope>
    <source>
        <strain evidence="1">Oakley</strain>
    </source>
</reference>
<accession>A0ABT2Y7B2</accession>
<dbReference type="RefSeq" id="WP_263608817.1">
    <property type="nucleotide sequence ID" value="NZ_JAOVQM010000007.1"/>
</dbReference>
<evidence type="ECO:0000313" key="2">
    <source>
        <dbReference type="Proteomes" id="UP001177160"/>
    </source>
</evidence>
<evidence type="ECO:0008006" key="3">
    <source>
        <dbReference type="Google" id="ProtNLM"/>
    </source>
</evidence>
<sequence>MFEKEVYEAPVIEVTEFELSESIAESANSGMGSLGFDEIWGN</sequence>
<organism evidence="1 2">
    <name type="scientific">Paracholeplasma manati</name>
    <dbReference type="NCBI Taxonomy" id="591373"/>
    <lineage>
        <taxon>Bacteria</taxon>
        <taxon>Bacillati</taxon>
        <taxon>Mycoplasmatota</taxon>
        <taxon>Mollicutes</taxon>
        <taxon>Acholeplasmatales</taxon>
        <taxon>Acholeplasmataceae</taxon>
        <taxon>Paracholeplasma</taxon>
    </lineage>
</organism>
<gene>
    <name evidence="1" type="ORF">N7548_07335</name>
</gene>